<protein>
    <submittedName>
        <fullName evidence="2">Uncharacterized protein</fullName>
    </submittedName>
</protein>
<keyword evidence="1" id="KW-0472">Membrane</keyword>
<keyword evidence="1" id="KW-0812">Transmembrane</keyword>
<feature type="transmembrane region" description="Helical" evidence="1">
    <location>
        <begin position="30"/>
        <end position="49"/>
    </location>
</feature>
<reference evidence="2" key="1">
    <citation type="journal article" date="2020" name="J. ISSAAS">
        <title>Identification of Adomavirus Virion Proteins.</title>
        <authorList>
            <person name="Welch N.L."/>
            <person name="Tisza M.J."/>
            <person name="Starrett G.J."/>
            <person name="Belford A.K."/>
            <person name="Pastrana D.V."/>
            <person name="Pang Y.-Y.S."/>
            <person name="Schiller J.T."/>
            <person name="An P."/>
            <person name="Cantolupo P.G."/>
            <person name="Pipas J.M."/>
            <person name="Koda S."/>
            <person name="Subramaniam K."/>
            <person name="Waltzek T.B."/>
            <person name="Bian C."/>
            <person name="Shi Q."/>
            <person name="Ruan Z."/>
            <person name="Ng T.F.F."/>
            <person name="Buck C.B."/>
        </authorList>
    </citation>
    <scope>NUCLEOTIDE SEQUENCE</scope>
    <source>
        <strain evidence="2">8743</strain>
    </source>
</reference>
<accession>A0A6F9F7W4</accession>
<organism evidence="2">
    <name type="scientific">Swordtail adomavirus 1</name>
    <dbReference type="NCBI Taxonomy" id="2609876"/>
    <lineage>
        <taxon>Viruses</taxon>
        <taxon>Adomaviruses</taxon>
    </lineage>
</organism>
<dbReference type="EMBL" id="BK011020">
    <property type="protein sequence ID" value="DAC81196.1"/>
    <property type="molecule type" value="Genomic_DNA"/>
</dbReference>
<proteinExistence type="predicted"/>
<evidence type="ECO:0000313" key="2">
    <source>
        <dbReference type="EMBL" id="DAC81196.1"/>
    </source>
</evidence>
<name>A0A6F9F7W4_9VIRU</name>
<keyword evidence="1" id="KW-1133">Transmembrane helix</keyword>
<evidence type="ECO:0000256" key="1">
    <source>
        <dbReference type="SAM" id="Phobius"/>
    </source>
</evidence>
<sequence length="97" mass="11032">MLRMLILLTRGILAILLVMGEMLVLLVMAKYILTLMMLALLVLLMASPLHALNPMQALREAAALLQLKLMHIRLTEQQRELVNNMLRYCSITPVVLH</sequence>